<dbReference type="Pfam" id="PF04679">
    <property type="entry name" value="DNA_ligase_A_C"/>
    <property type="match status" value="1"/>
</dbReference>
<dbReference type="PANTHER" id="PTHR45674:SF13">
    <property type="entry name" value="DNA LIGASE-RELATED"/>
    <property type="match status" value="1"/>
</dbReference>
<dbReference type="Gene3D" id="1.10.3260.10">
    <property type="entry name" value="DNA ligase, ATP-dependent, N-terminal domain"/>
    <property type="match status" value="1"/>
</dbReference>
<evidence type="ECO:0000256" key="6">
    <source>
        <dbReference type="ARBA" id="ARBA00022741"/>
    </source>
</evidence>
<evidence type="ECO:0000256" key="14">
    <source>
        <dbReference type="SAM" id="MobiDB-lite"/>
    </source>
</evidence>
<dbReference type="AlphaFoldDB" id="I0IDA2"/>
<dbReference type="SUPFAM" id="SSF56091">
    <property type="entry name" value="DNA ligase/mRNA capping enzyme, catalytic domain"/>
    <property type="match status" value="1"/>
</dbReference>
<keyword evidence="9" id="KW-0460">Magnesium</keyword>
<accession>I0IDA2</accession>
<dbReference type="InterPro" id="IPR036599">
    <property type="entry name" value="DNA_ligase_N_sf"/>
</dbReference>
<keyword evidence="6" id="KW-0547">Nucleotide-binding</keyword>
<dbReference type="Pfam" id="PF04675">
    <property type="entry name" value="DNA_ligase_A_N"/>
    <property type="match status" value="1"/>
</dbReference>
<keyword evidence="8" id="KW-0067">ATP-binding</keyword>
<dbReference type="HOGENOM" id="CLU_005138_6_2_0"/>
<gene>
    <name evidence="16" type="ordered locus">PSMK_10810</name>
</gene>
<protein>
    <recommendedName>
        <fullName evidence="1">DNA ligase (ATP)</fullName>
        <ecNumber evidence="1">6.5.1.1</ecNumber>
    </recommendedName>
</protein>
<evidence type="ECO:0000256" key="13">
    <source>
        <dbReference type="ARBA" id="ARBA00034003"/>
    </source>
</evidence>
<keyword evidence="10" id="KW-0233">DNA recombination</keyword>
<dbReference type="OrthoDB" id="9767858at2"/>
<keyword evidence="11" id="KW-0234">DNA repair</keyword>
<feature type="domain" description="ATP-dependent DNA ligase family profile" evidence="15">
    <location>
        <begin position="343"/>
        <end position="484"/>
    </location>
</feature>
<dbReference type="InterPro" id="IPR012340">
    <property type="entry name" value="NA-bd_OB-fold"/>
</dbReference>
<dbReference type="eggNOG" id="COG1793">
    <property type="taxonomic scope" value="Bacteria"/>
</dbReference>
<dbReference type="GO" id="GO:0006281">
    <property type="term" value="P:DNA repair"/>
    <property type="evidence" value="ECO:0007669"/>
    <property type="project" value="UniProtKB-KW"/>
</dbReference>
<evidence type="ECO:0000256" key="5">
    <source>
        <dbReference type="ARBA" id="ARBA00022723"/>
    </source>
</evidence>
<dbReference type="Gene3D" id="2.40.50.140">
    <property type="entry name" value="Nucleic acid-binding proteins"/>
    <property type="match status" value="1"/>
</dbReference>
<dbReference type="InterPro" id="IPR016059">
    <property type="entry name" value="DNA_ligase_ATP-dep_CS"/>
</dbReference>
<dbReference type="GO" id="GO:0003677">
    <property type="term" value="F:DNA binding"/>
    <property type="evidence" value="ECO:0007669"/>
    <property type="project" value="InterPro"/>
</dbReference>
<dbReference type="GO" id="GO:0046872">
    <property type="term" value="F:metal ion binding"/>
    <property type="evidence" value="ECO:0007669"/>
    <property type="project" value="UniProtKB-KW"/>
</dbReference>
<evidence type="ECO:0000259" key="15">
    <source>
        <dbReference type="PROSITE" id="PS50160"/>
    </source>
</evidence>
<evidence type="ECO:0000256" key="3">
    <source>
        <dbReference type="ARBA" id="ARBA00022618"/>
    </source>
</evidence>
<evidence type="ECO:0000256" key="9">
    <source>
        <dbReference type="ARBA" id="ARBA00022842"/>
    </source>
</evidence>
<dbReference type="GO" id="GO:0003910">
    <property type="term" value="F:DNA ligase (ATP) activity"/>
    <property type="evidence" value="ECO:0007669"/>
    <property type="project" value="UniProtKB-EC"/>
</dbReference>
<keyword evidence="5" id="KW-0479">Metal-binding</keyword>
<dbReference type="CDD" id="cd07897">
    <property type="entry name" value="Adenylation_DNA_ligase_Bac1"/>
    <property type="match status" value="1"/>
</dbReference>
<dbReference type="GO" id="GO:0051301">
    <property type="term" value="P:cell division"/>
    <property type="evidence" value="ECO:0007669"/>
    <property type="project" value="UniProtKB-KW"/>
</dbReference>
<evidence type="ECO:0000256" key="4">
    <source>
        <dbReference type="ARBA" id="ARBA00022705"/>
    </source>
</evidence>
<dbReference type="GO" id="GO:0006260">
    <property type="term" value="P:DNA replication"/>
    <property type="evidence" value="ECO:0007669"/>
    <property type="project" value="UniProtKB-KW"/>
</dbReference>
<comment type="catalytic activity">
    <reaction evidence="13">
        <text>ATP + (deoxyribonucleotide)n-3'-hydroxyl + 5'-phospho-(deoxyribonucleotide)m = (deoxyribonucleotide)n+m + AMP + diphosphate.</text>
        <dbReference type="EC" id="6.5.1.1"/>
    </reaction>
</comment>
<sequence>MKSFTALFTAVDRTTRTSEKTAAIAAYFREADADDAAWALAVLTGTSLIRRVPYNRLRAFCGEATGLPAWLIAESHSVVGDLSETLSLLLPPPTAAGEDESLTSIIETRVLPLERMSEGQQRTAILATWNRLDATQRLVFHKLISGNFRFGAAKKVVINALAEATGVPAAVMQHRMTGGFSPTRSAWERVTAPDRPGGQAAGSGGSGGGADADAAADDAARPYPFCLAQQLQATPREKLGDRSDWSVEWKWDGIRCQLLRRGGSARLWSRGEELITGTFPEVAAAASTLPEGTVLDGEILAWRNADGSADRHAFELQTPTVRGLPEPFAVLQRRLNRRARHPALFEDRPVVFMAYDVLELGGADLRTEPTHQRRAALEALAADAFHASGGKLLLSPAVEGGSWDSLGALRASSRARNVEGFMLKRRDAPYGIGRAMTRESGDERGLWWKWKVDPYAIDAVMIYAQRGTGRRSTLYTDYTFALWTGEQPGRGELVPVTKAYSGLTDAEFARVDAFIKGHRRGGRGAFCEVEPSRVFEIAFDGVQESKRHRSGLALRFPRMARIRDDKRADEADTVGFLRGLI</sequence>
<evidence type="ECO:0000313" key="16">
    <source>
        <dbReference type="EMBL" id="BAM03240.1"/>
    </source>
</evidence>
<feature type="compositionally biased region" description="Gly residues" evidence="14">
    <location>
        <begin position="199"/>
        <end position="210"/>
    </location>
</feature>
<evidence type="ECO:0000256" key="10">
    <source>
        <dbReference type="ARBA" id="ARBA00023172"/>
    </source>
</evidence>
<evidence type="ECO:0000256" key="11">
    <source>
        <dbReference type="ARBA" id="ARBA00023204"/>
    </source>
</evidence>
<dbReference type="PROSITE" id="PS00697">
    <property type="entry name" value="DNA_LIGASE_A1"/>
    <property type="match status" value="1"/>
</dbReference>
<proteinExistence type="predicted"/>
<keyword evidence="7" id="KW-0227">DNA damage</keyword>
<organism evidence="16 17">
    <name type="scientific">Phycisphaera mikurensis (strain NBRC 102666 / KCTC 22515 / FYK2301M01)</name>
    <dbReference type="NCBI Taxonomy" id="1142394"/>
    <lineage>
        <taxon>Bacteria</taxon>
        <taxon>Pseudomonadati</taxon>
        <taxon>Planctomycetota</taxon>
        <taxon>Phycisphaerae</taxon>
        <taxon>Phycisphaerales</taxon>
        <taxon>Phycisphaeraceae</taxon>
        <taxon>Phycisphaera</taxon>
    </lineage>
</organism>
<dbReference type="Proteomes" id="UP000007881">
    <property type="component" value="Chromosome"/>
</dbReference>
<keyword evidence="4" id="KW-0235">DNA replication</keyword>
<dbReference type="Pfam" id="PF01068">
    <property type="entry name" value="DNA_ligase_A_M"/>
    <property type="match status" value="1"/>
</dbReference>
<reference evidence="16 17" key="1">
    <citation type="submission" date="2012-02" db="EMBL/GenBank/DDBJ databases">
        <title>Complete genome sequence of Phycisphaera mikurensis NBRC 102666.</title>
        <authorList>
            <person name="Ankai A."/>
            <person name="Hosoyama A."/>
            <person name="Terui Y."/>
            <person name="Sekine M."/>
            <person name="Fukai R."/>
            <person name="Kato Y."/>
            <person name="Nakamura S."/>
            <person name="Yamada-Narita S."/>
            <person name="Kawakoshi A."/>
            <person name="Fukunaga Y."/>
            <person name="Yamazaki S."/>
            <person name="Fujita N."/>
        </authorList>
    </citation>
    <scope>NUCLEOTIDE SEQUENCE [LARGE SCALE GENOMIC DNA]</scope>
    <source>
        <strain evidence="17">NBRC 102666 / KCTC 22515 / FYK2301M01</strain>
    </source>
</reference>
<dbReference type="SUPFAM" id="SSF50249">
    <property type="entry name" value="Nucleic acid-binding proteins"/>
    <property type="match status" value="1"/>
</dbReference>
<keyword evidence="12" id="KW-0131">Cell cycle</keyword>
<dbReference type="InterPro" id="IPR012308">
    <property type="entry name" value="DNA_ligase_ATP-dep_N"/>
</dbReference>
<name>I0IDA2_PHYMF</name>
<dbReference type="PANTHER" id="PTHR45674">
    <property type="entry name" value="DNA LIGASE 1/3 FAMILY MEMBER"/>
    <property type="match status" value="1"/>
</dbReference>
<evidence type="ECO:0000256" key="8">
    <source>
        <dbReference type="ARBA" id="ARBA00022840"/>
    </source>
</evidence>
<dbReference type="NCBIfam" id="NF006701">
    <property type="entry name" value="PRK09247.1"/>
    <property type="match status" value="1"/>
</dbReference>
<dbReference type="InterPro" id="IPR026333">
    <property type="entry name" value="ATP_dep_DNA_lig_pp_1105_fam"/>
</dbReference>
<keyword evidence="17" id="KW-1185">Reference proteome</keyword>
<keyword evidence="2 16" id="KW-0436">Ligase</keyword>
<dbReference type="InterPro" id="IPR012309">
    <property type="entry name" value="DNA_ligase_ATP-dep_C"/>
</dbReference>
<dbReference type="InterPro" id="IPR050191">
    <property type="entry name" value="ATP-dep_DNA_ligase"/>
</dbReference>
<dbReference type="NCBIfam" id="TIGR04120">
    <property type="entry name" value="DNA_lig_bact"/>
    <property type="match status" value="1"/>
</dbReference>
<dbReference type="InterPro" id="IPR012310">
    <property type="entry name" value="DNA_ligase_ATP-dep_cent"/>
</dbReference>
<dbReference type="GO" id="GO:0005524">
    <property type="term" value="F:ATP binding"/>
    <property type="evidence" value="ECO:0007669"/>
    <property type="project" value="UniProtKB-KW"/>
</dbReference>
<evidence type="ECO:0000256" key="7">
    <source>
        <dbReference type="ARBA" id="ARBA00022763"/>
    </source>
</evidence>
<dbReference type="STRING" id="1142394.PSMK_10810"/>
<dbReference type="KEGG" id="phm:PSMK_10810"/>
<dbReference type="EMBL" id="AP012338">
    <property type="protein sequence ID" value="BAM03240.1"/>
    <property type="molecule type" value="Genomic_DNA"/>
</dbReference>
<dbReference type="PATRIC" id="fig|1142394.8.peg.1115"/>
<dbReference type="RefSeq" id="WP_014436459.1">
    <property type="nucleotide sequence ID" value="NC_017080.1"/>
</dbReference>
<dbReference type="PROSITE" id="PS50160">
    <property type="entry name" value="DNA_LIGASE_A3"/>
    <property type="match status" value="1"/>
</dbReference>
<evidence type="ECO:0000256" key="2">
    <source>
        <dbReference type="ARBA" id="ARBA00022598"/>
    </source>
</evidence>
<evidence type="ECO:0000256" key="12">
    <source>
        <dbReference type="ARBA" id="ARBA00023306"/>
    </source>
</evidence>
<evidence type="ECO:0000313" key="17">
    <source>
        <dbReference type="Proteomes" id="UP000007881"/>
    </source>
</evidence>
<dbReference type="Gene3D" id="3.30.470.30">
    <property type="entry name" value="DNA ligase/mRNA capping enzyme"/>
    <property type="match status" value="1"/>
</dbReference>
<dbReference type="GO" id="GO:0006310">
    <property type="term" value="P:DNA recombination"/>
    <property type="evidence" value="ECO:0007669"/>
    <property type="project" value="UniProtKB-KW"/>
</dbReference>
<keyword evidence="3" id="KW-0132">Cell division</keyword>
<evidence type="ECO:0000256" key="1">
    <source>
        <dbReference type="ARBA" id="ARBA00012727"/>
    </source>
</evidence>
<feature type="region of interest" description="Disordered" evidence="14">
    <location>
        <begin position="189"/>
        <end position="214"/>
    </location>
</feature>
<dbReference type="EC" id="6.5.1.1" evidence="1"/>